<proteinExistence type="predicted"/>
<keyword evidence="3" id="KW-1185">Reference proteome</keyword>
<accession>A0AAF0WVH3</accession>
<reference evidence="1" key="1">
    <citation type="journal article" date="2016" name="Nat. Genet.">
        <title>A high-quality carrot genome assembly provides new insights into carotenoid accumulation and asterid genome evolution.</title>
        <authorList>
            <person name="Iorizzo M."/>
            <person name="Ellison S."/>
            <person name="Senalik D."/>
            <person name="Zeng P."/>
            <person name="Satapoomin P."/>
            <person name="Huang J."/>
            <person name="Bowman M."/>
            <person name="Iovene M."/>
            <person name="Sanseverino W."/>
            <person name="Cavagnaro P."/>
            <person name="Yildiz M."/>
            <person name="Macko-Podgorni A."/>
            <person name="Moranska E."/>
            <person name="Grzebelus E."/>
            <person name="Grzebelus D."/>
            <person name="Ashrafi H."/>
            <person name="Zheng Z."/>
            <person name="Cheng S."/>
            <person name="Spooner D."/>
            <person name="Van Deynze A."/>
            <person name="Simon P."/>
        </authorList>
    </citation>
    <scope>NUCLEOTIDE SEQUENCE</scope>
    <source>
        <tissue evidence="1">Leaf</tissue>
    </source>
</reference>
<evidence type="ECO:0000313" key="3">
    <source>
        <dbReference type="Proteomes" id="UP000077755"/>
    </source>
</evidence>
<dbReference type="EMBL" id="CP093351">
    <property type="protein sequence ID" value="WOH14355.1"/>
    <property type="molecule type" value="Genomic_DNA"/>
</dbReference>
<dbReference type="Proteomes" id="UP000077755">
    <property type="component" value="Chromosome 4"/>
</dbReference>
<evidence type="ECO:0000313" key="2">
    <source>
        <dbReference type="EMBL" id="WOH14355.1"/>
    </source>
</evidence>
<sequence length="61" mass="7065">MNKYRNNYKKARCENYTNPPYKGKNSFEDSHYIHNHRVIKWGPVMAGPVIVAKPRNSISSG</sequence>
<gene>
    <name evidence="1" type="ORF">DCAR_0414993</name>
    <name evidence="2" type="ORF">DCAR_0933874</name>
</gene>
<evidence type="ECO:0000313" key="1">
    <source>
        <dbReference type="EMBL" id="WOG95666.1"/>
    </source>
</evidence>
<organism evidence="1 3">
    <name type="scientific">Daucus carota subsp. sativus</name>
    <name type="common">Carrot</name>
    <dbReference type="NCBI Taxonomy" id="79200"/>
    <lineage>
        <taxon>Eukaryota</taxon>
        <taxon>Viridiplantae</taxon>
        <taxon>Streptophyta</taxon>
        <taxon>Embryophyta</taxon>
        <taxon>Tracheophyta</taxon>
        <taxon>Spermatophyta</taxon>
        <taxon>Magnoliopsida</taxon>
        <taxon>eudicotyledons</taxon>
        <taxon>Gunneridae</taxon>
        <taxon>Pentapetalae</taxon>
        <taxon>asterids</taxon>
        <taxon>campanulids</taxon>
        <taxon>Apiales</taxon>
        <taxon>Apiaceae</taxon>
        <taxon>Apioideae</taxon>
        <taxon>Scandiceae</taxon>
        <taxon>Daucinae</taxon>
        <taxon>Daucus</taxon>
        <taxon>Daucus sect. Daucus</taxon>
    </lineage>
</organism>
<reference evidence="1" key="2">
    <citation type="submission" date="2022-03" db="EMBL/GenBank/DDBJ databases">
        <title>Draft title - Genomic analysis of global carrot germplasm unveils the trajectory of domestication and the origin of high carotenoid orange carrot.</title>
        <authorList>
            <person name="Iorizzo M."/>
            <person name="Ellison S."/>
            <person name="Senalik D."/>
            <person name="Macko-Podgorni A."/>
            <person name="Grzebelus D."/>
            <person name="Bostan H."/>
            <person name="Rolling W."/>
            <person name="Curaba J."/>
            <person name="Simon P."/>
        </authorList>
    </citation>
    <scope>NUCLEOTIDE SEQUENCE</scope>
    <source>
        <tissue evidence="1">Leaf</tissue>
    </source>
</reference>
<dbReference type="Proteomes" id="UP000077755">
    <property type="component" value="Chromosome 9"/>
</dbReference>
<dbReference type="EMBL" id="CP093346">
    <property type="protein sequence ID" value="WOG95666.1"/>
    <property type="molecule type" value="Genomic_DNA"/>
</dbReference>
<protein>
    <submittedName>
        <fullName evidence="1">Uncharacterized protein</fullName>
    </submittedName>
</protein>
<name>A0AAF0WVH3_DAUCS</name>
<dbReference type="AlphaFoldDB" id="A0AAF0WVH3"/>